<dbReference type="Pfam" id="PF02518">
    <property type="entry name" value="HATPase_c"/>
    <property type="match status" value="1"/>
</dbReference>
<feature type="transmembrane region" description="Helical" evidence="7">
    <location>
        <begin position="247"/>
        <end position="267"/>
    </location>
</feature>
<keyword evidence="3" id="KW-0547">Nucleotide-binding</keyword>
<feature type="domain" description="Histidine kinase" evidence="8">
    <location>
        <begin position="467"/>
        <end position="637"/>
    </location>
</feature>
<dbReference type="Gene3D" id="3.30.565.10">
    <property type="entry name" value="Histidine kinase-like ATPase, C-terminal domain"/>
    <property type="match status" value="1"/>
</dbReference>
<dbReference type="InterPro" id="IPR005467">
    <property type="entry name" value="His_kinase_dom"/>
</dbReference>
<dbReference type="PROSITE" id="PS50109">
    <property type="entry name" value="HIS_KIN"/>
    <property type="match status" value="1"/>
</dbReference>
<evidence type="ECO:0000256" key="6">
    <source>
        <dbReference type="ARBA" id="ARBA00023012"/>
    </source>
</evidence>
<evidence type="ECO:0000259" key="8">
    <source>
        <dbReference type="PROSITE" id="PS50109"/>
    </source>
</evidence>
<accession>W4L4N9</accession>
<organism evidence="9 10">
    <name type="scientific">Entotheonella factor</name>
    <dbReference type="NCBI Taxonomy" id="1429438"/>
    <lineage>
        <taxon>Bacteria</taxon>
        <taxon>Pseudomonadati</taxon>
        <taxon>Nitrospinota/Tectimicrobiota group</taxon>
        <taxon>Candidatus Tectimicrobiota</taxon>
        <taxon>Candidatus Entotheonellia</taxon>
        <taxon>Candidatus Entotheonellales</taxon>
        <taxon>Candidatus Entotheonellaceae</taxon>
        <taxon>Candidatus Entotheonella</taxon>
    </lineage>
</organism>
<keyword evidence="10" id="KW-1185">Reference proteome</keyword>
<dbReference type="PANTHER" id="PTHR43065">
    <property type="entry name" value="SENSOR HISTIDINE KINASE"/>
    <property type="match status" value="1"/>
</dbReference>
<protein>
    <recommendedName>
        <fullName evidence="8">Histidine kinase domain-containing protein</fullName>
    </recommendedName>
</protein>
<keyword evidence="7" id="KW-0472">Membrane</keyword>
<evidence type="ECO:0000256" key="3">
    <source>
        <dbReference type="ARBA" id="ARBA00022741"/>
    </source>
</evidence>
<evidence type="ECO:0000256" key="5">
    <source>
        <dbReference type="ARBA" id="ARBA00022840"/>
    </source>
</evidence>
<keyword evidence="6" id="KW-0902">Two-component regulatory system</keyword>
<dbReference type="PANTHER" id="PTHR43065:SF10">
    <property type="entry name" value="PEROXIDE STRESS-ACTIVATED HISTIDINE KINASE MAK3"/>
    <property type="match status" value="1"/>
</dbReference>
<reference evidence="9 10" key="1">
    <citation type="journal article" date="2014" name="Nature">
        <title>An environmental bacterial taxon with a large and distinct metabolic repertoire.</title>
        <authorList>
            <person name="Wilson M.C."/>
            <person name="Mori T."/>
            <person name="Ruckert C."/>
            <person name="Uria A.R."/>
            <person name="Helf M.J."/>
            <person name="Takada K."/>
            <person name="Gernert C."/>
            <person name="Steffens U.A."/>
            <person name="Heycke N."/>
            <person name="Schmitt S."/>
            <person name="Rinke C."/>
            <person name="Helfrich E.J."/>
            <person name="Brachmann A.O."/>
            <person name="Gurgui C."/>
            <person name="Wakimoto T."/>
            <person name="Kracht M."/>
            <person name="Crusemann M."/>
            <person name="Hentschel U."/>
            <person name="Abe I."/>
            <person name="Matsunaga S."/>
            <person name="Kalinowski J."/>
            <person name="Takeyama H."/>
            <person name="Piel J."/>
        </authorList>
    </citation>
    <scope>NUCLEOTIDE SEQUENCE [LARGE SCALE GENOMIC DNA]</scope>
    <source>
        <strain evidence="10">TSY1</strain>
    </source>
</reference>
<evidence type="ECO:0000256" key="2">
    <source>
        <dbReference type="ARBA" id="ARBA00022679"/>
    </source>
</evidence>
<dbReference type="InterPro" id="IPR036890">
    <property type="entry name" value="HATPase_C_sf"/>
</dbReference>
<feature type="transmembrane region" description="Helical" evidence="7">
    <location>
        <begin position="6"/>
        <end position="30"/>
    </location>
</feature>
<dbReference type="SUPFAM" id="SSF55781">
    <property type="entry name" value="GAF domain-like"/>
    <property type="match status" value="1"/>
</dbReference>
<keyword evidence="7" id="KW-0812">Transmembrane</keyword>
<evidence type="ECO:0000256" key="1">
    <source>
        <dbReference type="ARBA" id="ARBA00022553"/>
    </source>
</evidence>
<name>W4L4N9_ENTF1</name>
<dbReference type="Proteomes" id="UP000019141">
    <property type="component" value="Unassembled WGS sequence"/>
</dbReference>
<feature type="transmembrane region" description="Helical" evidence="7">
    <location>
        <begin position="217"/>
        <end position="241"/>
    </location>
</feature>
<dbReference type="InterPro" id="IPR003594">
    <property type="entry name" value="HATPase_dom"/>
</dbReference>
<dbReference type="EMBL" id="AZHW01001365">
    <property type="protein sequence ID" value="ETW92834.1"/>
    <property type="molecule type" value="Genomic_DNA"/>
</dbReference>
<sequence>MTHTTLQAVLAWIAAALSISVAIGGLAVATRHAVHRIFALVMACLALMQLGAGLSAQSIYGEGLRLLASASLPGLGLLFSVCFARLHSREHVRAMRWAMLAAFVLPLGWILAQPRHVPLNWSGYGLELLILSCAVAVLAQLEKTLRASAGRVRAQIKFVLLGMGCVFAAQVYTASQTVLLGTRPASLIGIEAAATIVANMLMIAASIRRRSLDVKLYVARPFPFHAVSLKITLLYLLLLIAGLPPSGALWAGGLLVITTIVLLSDVVRYESRRLLNRYIFRSRYDYRRIWTLYTQRMAAIVDLQELCHVIAKLVSDTFGVPAVTVWLVHVPVETHNRLVIGGSTVCWDRQTLPSGWEATVQALMTAMRPHTMPIDLASPLRQRVQEGPREILQAMRIRYGTVLVSGHQILGMITLSDRLTREPFVAEDFDLLKTISDQVAASLHNAQVSQHLLEMRRMDTLQTVSTFFVHDLKNLAAKLSLMVQNLPVHYDNPAFRGDMLNVISKSVDKMNVMCSRLALFTHDIELHLAELDLNILIRETVSELEGTSTVHWHYELLPLPPIPVDREQIKKVIHNLLLNAIEAVDQNGEIYLSTAWIEPWVRITIRDNGCGMAHEFLNNKLFEPFQTTKSQGLGIGMFHSNSSCL</sequence>
<dbReference type="GO" id="GO:0005524">
    <property type="term" value="F:ATP binding"/>
    <property type="evidence" value="ECO:0007669"/>
    <property type="project" value="UniProtKB-KW"/>
</dbReference>
<keyword evidence="1" id="KW-0597">Phosphoprotein</keyword>
<feature type="transmembrane region" description="Helical" evidence="7">
    <location>
        <begin position="185"/>
        <end position="205"/>
    </location>
</feature>
<dbReference type="InterPro" id="IPR029016">
    <property type="entry name" value="GAF-like_dom_sf"/>
</dbReference>
<gene>
    <name evidence="9" type="ORF">ETSY1_41910</name>
</gene>
<dbReference type="Pfam" id="PF01590">
    <property type="entry name" value="GAF"/>
    <property type="match status" value="1"/>
</dbReference>
<feature type="transmembrane region" description="Helical" evidence="7">
    <location>
        <begin position="124"/>
        <end position="142"/>
    </location>
</feature>
<keyword evidence="5" id="KW-0067">ATP-binding</keyword>
<dbReference type="AlphaFoldDB" id="W4L4N9"/>
<comment type="caution">
    <text evidence="9">The sequence shown here is derived from an EMBL/GenBank/DDBJ whole genome shotgun (WGS) entry which is preliminary data.</text>
</comment>
<keyword evidence="4" id="KW-0418">Kinase</keyword>
<keyword evidence="2" id="KW-0808">Transferase</keyword>
<evidence type="ECO:0000256" key="4">
    <source>
        <dbReference type="ARBA" id="ARBA00022777"/>
    </source>
</evidence>
<dbReference type="Gene3D" id="3.30.450.40">
    <property type="match status" value="1"/>
</dbReference>
<dbReference type="HOGENOM" id="CLU_024784_1_0_7"/>
<dbReference type="GO" id="GO:0016301">
    <property type="term" value="F:kinase activity"/>
    <property type="evidence" value="ECO:0007669"/>
    <property type="project" value="UniProtKB-KW"/>
</dbReference>
<dbReference type="SUPFAM" id="SSF55874">
    <property type="entry name" value="ATPase domain of HSP90 chaperone/DNA topoisomerase II/histidine kinase"/>
    <property type="match status" value="1"/>
</dbReference>
<feature type="transmembrane region" description="Helical" evidence="7">
    <location>
        <begin position="154"/>
        <end position="173"/>
    </location>
</feature>
<feature type="transmembrane region" description="Helical" evidence="7">
    <location>
        <begin position="94"/>
        <end position="112"/>
    </location>
</feature>
<evidence type="ECO:0000313" key="9">
    <source>
        <dbReference type="EMBL" id="ETW92834.1"/>
    </source>
</evidence>
<feature type="transmembrane region" description="Helical" evidence="7">
    <location>
        <begin position="66"/>
        <end position="87"/>
    </location>
</feature>
<dbReference type="SMART" id="SM00065">
    <property type="entry name" value="GAF"/>
    <property type="match status" value="1"/>
</dbReference>
<keyword evidence="7" id="KW-1133">Transmembrane helix</keyword>
<evidence type="ECO:0000313" key="10">
    <source>
        <dbReference type="Proteomes" id="UP000019141"/>
    </source>
</evidence>
<feature type="non-terminal residue" evidence="9">
    <location>
        <position position="645"/>
    </location>
</feature>
<feature type="transmembrane region" description="Helical" evidence="7">
    <location>
        <begin position="37"/>
        <end position="60"/>
    </location>
</feature>
<dbReference type="GO" id="GO:0000160">
    <property type="term" value="P:phosphorelay signal transduction system"/>
    <property type="evidence" value="ECO:0007669"/>
    <property type="project" value="UniProtKB-KW"/>
</dbReference>
<evidence type="ECO:0000256" key="7">
    <source>
        <dbReference type="SAM" id="Phobius"/>
    </source>
</evidence>
<dbReference type="InterPro" id="IPR003018">
    <property type="entry name" value="GAF"/>
</dbReference>
<proteinExistence type="predicted"/>